<comment type="caution">
    <text evidence="3">The sequence shown here is derived from an EMBL/GenBank/DDBJ whole genome shotgun (WGS) entry which is preliminary data.</text>
</comment>
<dbReference type="RefSeq" id="WP_422918380.1">
    <property type="nucleotide sequence ID" value="NZ_JAMZEJ010000001.1"/>
</dbReference>
<evidence type="ECO:0000256" key="1">
    <source>
        <dbReference type="SAM" id="MobiDB-lite"/>
    </source>
</evidence>
<gene>
    <name evidence="3" type="ORF">NFI88_02165</name>
</gene>
<feature type="domain" description="Hedgehog/Intein (Hint)" evidence="2">
    <location>
        <begin position="202"/>
        <end position="340"/>
    </location>
</feature>
<dbReference type="SUPFAM" id="SSF51294">
    <property type="entry name" value="Hedgehog/intein (Hint) domain"/>
    <property type="match status" value="1"/>
</dbReference>
<evidence type="ECO:0000259" key="2">
    <source>
        <dbReference type="Pfam" id="PF13403"/>
    </source>
</evidence>
<evidence type="ECO:0000313" key="3">
    <source>
        <dbReference type="EMBL" id="MCQ8239646.1"/>
    </source>
</evidence>
<dbReference type="Proteomes" id="UP001524547">
    <property type="component" value="Unassembled WGS sequence"/>
</dbReference>
<reference evidence="3 4" key="1">
    <citation type="submission" date="2022-06" db="EMBL/GenBank/DDBJ databases">
        <title>Rhizosaccharibacter gen. nov. sp. nov. KSS12, endophytic bacteria isolated from sugarcane.</title>
        <authorList>
            <person name="Pitiwittayakul N."/>
        </authorList>
    </citation>
    <scope>NUCLEOTIDE SEQUENCE [LARGE SCALE GENOMIC DNA]</scope>
    <source>
        <strain evidence="3 4">KSS12</strain>
    </source>
</reference>
<dbReference type="EMBL" id="JAMZEJ010000001">
    <property type="protein sequence ID" value="MCQ8239646.1"/>
    <property type="molecule type" value="Genomic_DNA"/>
</dbReference>
<sequence>MVFAIGEQAFISPEGETVLWSTDRLGWGLFVTGTASISVSYSVDQTLAAFFGAVVDAGAYAHLSYAAATVLGNGIAFQIGAPVVLPGGTSTAAGHGTLELAAGTTLGSGSTLEFFGDHDSLVLWDRTLAIPISGFAGDGNQIVLGGAGAADVRLLGFSGDTLQLQVGGVTTSFGFQGLENTTIDNFALDRDGDGDPAIRYVPCFLFGTRLDTPAGPRPGEELSPGELVLTVENGARVQRAVTWVGRGRIGPGSREGGADTVPVRVRRDALGDGVPCRDLLLTPDHALLLDGILVPVRMLVNGGSILREEAMRNYCFFHVALARHGILLAENLPAESYLPDTRHHLPGVPPHPAPSLSARAAPLAVEQEHVEPLWRRLRDRAATLGLLSERDAPRRSSPDPEPRLLLSGGGSLGPCRRIGTVVVFRIPPGGRVERLLSRHGVPAETIGPFVDDRRRLGICLRHLRLRDGQTERVIQAASMVGGGWHDPEDDRRWTDGDACLRLPPAGPRGAELEIEIVGTLPYPLPDDAACTHGLP</sequence>
<dbReference type="Pfam" id="PF13403">
    <property type="entry name" value="Hint_2"/>
    <property type="match status" value="1"/>
</dbReference>
<protein>
    <submittedName>
        <fullName evidence="3">Hint domain-containing protein</fullName>
    </submittedName>
</protein>
<dbReference type="InterPro" id="IPR028992">
    <property type="entry name" value="Hedgehog/Intein_dom"/>
</dbReference>
<name>A0ABT1VTH2_9PROT</name>
<proteinExistence type="predicted"/>
<feature type="compositionally biased region" description="Basic and acidic residues" evidence="1">
    <location>
        <begin position="388"/>
        <end position="402"/>
    </location>
</feature>
<organism evidence="3 4">
    <name type="scientific">Rhizosaccharibacter radicis</name>
    <dbReference type="NCBI Taxonomy" id="2782605"/>
    <lineage>
        <taxon>Bacteria</taxon>
        <taxon>Pseudomonadati</taxon>
        <taxon>Pseudomonadota</taxon>
        <taxon>Alphaproteobacteria</taxon>
        <taxon>Acetobacterales</taxon>
        <taxon>Acetobacteraceae</taxon>
        <taxon>Rhizosaccharibacter</taxon>
    </lineage>
</organism>
<feature type="region of interest" description="Disordered" evidence="1">
    <location>
        <begin position="388"/>
        <end position="408"/>
    </location>
</feature>
<accession>A0ABT1VTH2</accession>
<evidence type="ECO:0000313" key="4">
    <source>
        <dbReference type="Proteomes" id="UP001524547"/>
    </source>
</evidence>
<dbReference type="InterPro" id="IPR036844">
    <property type="entry name" value="Hint_dom_sf"/>
</dbReference>
<keyword evidence="4" id="KW-1185">Reference proteome</keyword>